<organism evidence="1 2">
    <name type="scientific">Parascaris univalens</name>
    <name type="common">Nematode worm</name>
    <dbReference type="NCBI Taxonomy" id="6257"/>
    <lineage>
        <taxon>Eukaryota</taxon>
        <taxon>Metazoa</taxon>
        <taxon>Ecdysozoa</taxon>
        <taxon>Nematoda</taxon>
        <taxon>Chromadorea</taxon>
        <taxon>Rhabditida</taxon>
        <taxon>Spirurina</taxon>
        <taxon>Ascaridomorpha</taxon>
        <taxon>Ascaridoidea</taxon>
        <taxon>Ascarididae</taxon>
        <taxon>Parascaris</taxon>
    </lineage>
</organism>
<protein>
    <submittedName>
        <fullName evidence="2">Lipocalin/cytosolic fatty-acid binding domain-containing protein</fullName>
    </submittedName>
</protein>
<dbReference type="AlphaFoldDB" id="A0A915AZN5"/>
<name>A0A915AZN5_PARUN</name>
<proteinExistence type="predicted"/>
<reference evidence="2" key="1">
    <citation type="submission" date="2022-11" db="UniProtKB">
        <authorList>
            <consortium name="WormBaseParasite"/>
        </authorList>
    </citation>
    <scope>IDENTIFICATION</scope>
</reference>
<sequence>MTAFDSDISSSVYCSLVRILFPASYDVSTFDRWLRGVRNLSSIRFAGCRVVCTTTATTSAAVDRKEDQLIQTMVIEFITSWKIYPSILK</sequence>
<accession>A0A915AZN5</accession>
<dbReference type="WBParaSite" id="PgR021_g017_t05">
    <property type="protein sequence ID" value="PgR021_g017_t05"/>
    <property type="gene ID" value="PgR021_g017"/>
</dbReference>
<dbReference type="Proteomes" id="UP000887569">
    <property type="component" value="Unplaced"/>
</dbReference>
<evidence type="ECO:0000313" key="1">
    <source>
        <dbReference type="Proteomes" id="UP000887569"/>
    </source>
</evidence>
<evidence type="ECO:0000313" key="2">
    <source>
        <dbReference type="WBParaSite" id="PgR021_g017_t05"/>
    </source>
</evidence>
<keyword evidence="1" id="KW-1185">Reference proteome</keyword>